<organism evidence="1 2">
    <name type="scientific">Phanerochaete sordida</name>
    <dbReference type="NCBI Taxonomy" id="48140"/>
    <lineage>
        <taxon>Eukaryota</taxon>
        <taxon>Fungi</taxon>
        <taxon>Dikarya</taxon>
        <taxon>Basidiomycota</taxon>
        <taxon>Agaricomycotina</taxon>
        <taxon>Agaricomycetes</taxon>
        <taxon>Polyporales</taxon>
        <taxon>Phanerochaetaceae</taxon>
        <taxon>Phanerochaete</taxon>
    </lineage>
</organism>
<evidence type="ECO:0000313" key="1">
    <source>
        <dbReference type="EMBL" id="GJE94368.1"/>
    </source>
</evidence>
<dbReference type="Proteomes" id="UP000703269">
    <property type="component" value="Unassembled WGS sequence"/>
</dbReference>
<evidence type="ECO:0000313" key="2">
    <source>
        <dbReference type="Proteomes" id="UP000703269"/>
    </source>
</evidence>
<gene>
    <name evidence="1" type="ORF">PsYK624_105370</name>
</gene>
<dbReference type="SUPFAM" id="SSF52047">
    <property type="entry name" value="RNI-like"/>
    <property type="match status" value="1"/>
</dbReference>
<protein>
    <recommendedName>
        <fullName evidence="3">F-box domain-containing protein</fullName>
    </recommendedName>
</protein>
<accession>A0A9P3GE23</accession>
<dbReference type="EMBL" id="BPQB01000039">
    <property type="protein sequence ID" value="GJE94368.1"/>
    <property type="molecule type" value="Genomic_DNA"/>
</dbReference>
<name>A0A9P3GE23_9APHY</name>
<dbReference type="AlphaFoldDB" id="A0A9P3GE23"/>
<sequence>MHRCLLIPEIRRLIVAQIPSVEREYPPGPIVGDGPDEVPAKDRRTYASLARTCRALYDPAMDALWMDITGTTLRPILTRLLIATGTSSTLLPAKSPFDPFARFLRNAARVQELQLFVLMDTVDQLRALKLRIPRVVTLFPCLKRLFISDLSVQLAVFLPWFITPTLTTLGTRMCPDINALTATLAQLAQTAPRLQSIIHLHGTCPAVSPLYLMFDHLTSFRCDDGITGELLLHLSRIRSLRVLRLGMSPDLSTQPWGDSAFPALADLGVGSAGVIRTLNIVRLVTSPHLVKLKIYFDTLQKLSLNIMHNLLESVKVHPWLQSLHIKCSDACSYAGEPVPISTLYPLRALRSLTLALPGICITDEDIPALAQAWPDLDTFFMRRHSFDSLLGSALFTPDALDLFAHHLPRLRRLGIDLDTSDLEEYALPERRSLAPITLYLDHNPLDDFEVPTMAALISAAYPRAVLDLDVYKSQALARQIAVAAQLGDDVEAVSDAWKRIKEDLLPLLSRFREHELRRAAELTDGSIRAAAAYV</sequence>
<dbReference type="Gene3D" id="3.80.10.10">
    <property type="entry name" value="Ribonuclease Inhibitor"/>
    <property type="match status" value="1"/>
</dbReference>
<dbReference type="OrthoDB" id="2751365at2759"/>
<comment type="caution">
    <text evidence="1">The sequence shown here is derived from an EMBL/GenBank/DDBJ whole genome shotgun (WGS) entry which is preliminary data.</text>
</comment>
<proteinExistence type="predicted"/>
<keyword evidence="2" id="KW-1185">Reference proteome</keyword>
<reference evidence="1 2" key="1">
    <citation type="submission" date="2021-08" db="EMBL/GenBank/DDBJ databases">
        <title>Draft Genome Sequence of Phanerochaete sordida strain YK-624.</title>
        <authorList>
            <person name="Mori T."/>
            <person name="Dohra H."/>
            <person name="Suzuki T."/>
            <person name="Kawagishi H."/>
            <person name="Hirai H."/>
        </authorList>
    </citation>
    <scope>NUCLEOTIDE SEQUENCE [LARGE SCALE GENOMIC DNA]</scope>
    <source>
        <strain evidence="1 2">YK-624</strain>
    </source>
</reference>
<evidence type="ECO:0008006" key="3">
    <source>
        <dbReference type="Google" id="ProtNLM"/>
    </source>
</evidence>
<dbReference type="InterPro" id="IPR032675">
    <property type="entry name" value="LRR_dom_sf"/>
</dbReference>